<feature type="domain" description="Fibrinogen C-terminal" evidence="2">
    <location>
        <begin position="48"/>
        <end position="98"/>
    </location>
</feature>
<dbReference type="OrthoDB" id="6145874at2759"/>
<evidence type="ECO:0000259" key="2">
    <source>
        <dbReference type="PROSITE" id="PS51406"/>
    </source>
</evidence>
<keyword evidence="1" id="KW-0732">Signal</keyword>
<feature type="chain" id="PRO_5013909881" description="Fibrinogen C-terminal domain-containing protein" evidence="1">
    <location>
        <begin position="17"/>
        <end position="134"/>
    </location>
</feature>
<organism evidence="3 4">
    <name type="scientific">Stichopus japonicus</name>
    <name type="common">Sea cucumber</name>
    <dbReference type="NCBI Taxonomy" id="307972"/>
    <lineage>
        <taxon>Eukaryota</taxon>
        <taxon>Metazoa</taxon>
        <taxon>Echinodermata</taxon>
        <taxon>Eleutherozoa</taxon>
        <taxon>Echinozoa</taxon>
        <taxon>Holothuroidea</taxon>
        <taxon>Aspidochirotacea</taxon>
        <taxon>Aspidochirotida</taxon>
        <taxon>Stichopodidae</taxon>
        <taxon>Apostichopus</taxon>
    </lineage>
</organism>
<feature type="signal peptide" evidence="1">
    <location>
        <begin position="1"/>
        <end position="16"/>
    </location>
</feature>
<protein>
    <recommendedName>
        <fullName evidence="2">Fibrinogen C-terminal domain-containing protein</fullName>
    </recommendedName>
</protein>
<evidence type="ECO:0000313" key="4">
    <source>
        <dbReference type="Proteomes" id="UP000230750"/>
    </source>
</evidence>
<sequence>MHLILSFCIFGAFVSSLQVSGNTMNLQQNDGFSRNKRSTDSDASYFFYQQPDYPRDCKEVFERCDGESSDGVYLIQPDGYLEPFPVYCNNTVDVATGWSSSVDWIAVSISTVTGRIIKTVLAFHIANFGWVTRN</sequence>
<dbReference type="InterPro" id="IPR002181">
    <property type="entry name" value="Fibrinogen_a/b/g_C_dom"/>
</dbReference>
<evidence type="ECO:0000313" key="3">
    <source>
        <dbReference type="EMBL" id="PIK59718.1"/>
    </source>
</evidence>
<dbReference type="Proteomes" id="UP000230750">
    <property type="component" value="Unassembled WGS sequence"/>
</dbReference>
<dbReference type="PROSITE" id="PS51406">
    <property type="entry name" value="FIBRINOGEN_C_2"/>
    <property type="match status" value="1"/>
</dbReference>
<name>A0A2G8LHI3_STIJA</name>
<dbReference type="InterPro" id="IPR036056">
    <property type="entry name" value="Fibrinogen-like_C"/>
</dbReference>
<dbReference type="EMBL" id="MRZV01000075">
    <property type="protein sequence ID" value="PIK59718.1"/>
    <property type="molecule type" value="Genomic_DNA"/>
</dbReference>
<dbReference type="Gene3D" id="3.90.215.10">
    <property type="entry name" value="Gamma Fibrinogen, chain A, domain 1"/>
    <property type="match status" value="1"/>
</dbReference>
<proteinExistence type="predicted"/>
<evidence type="ECO:0000256" key="1">
    <source>
        <dbReference type="SAM" id="SignalP"/>
    </source>
</evidence>
<dbReference type="AlphaFoldDB" id="A0A2G8LHI3"/>
<accession>A0A2G8LHI3</accession>
<dbReference type="SUPFAM" id="SSF56496">
    <property type="entry name" value="Fibrinogen C-terminal domain-like"/>
    <property type="match status" value="1"/>
</dbReference>
<keyword evidence="4" id="KW-1185">Reference proteome</keyword>
<dbReference type="InterPro" id="IPR014716">
    <property type="entry name" value="Fibrinogen_a/b/g_C_1"/>
</dbReference>
<comment type="caution">
    <text evidence="3">The sequence shown here is derived from an EMBL/GenBank/DDBJ whole genome shotgun (WGS) entry which is preliminary data.</text>
</comment>
<reference evidence="3 4" key="1">
    <citation type="journal article" date="2017" name="PLoS Biol.">
        <title>The sea cucumber genome provides insights into morphological evolution and visceral regeneration.</title>
        <authorList>
            <person name="Zhang X."/>
            <person name="Sun L."/>
            <person name="Yuan J."/>
            <person name="Sun Y."/>
            <person name="Gao Y."/>
            <person name="Zhang L."/>
            <person name="Li S."/>
            <person name="Dai H."/>
            <person name="Hamel J.F."/>
            <person name="Liu C."/>
            <person name="Yu Y."/>
            <person name="Liu S."/>
            <person name="Lin W."/>
            <person name="Guo K."/>
            <person name="Jin S."/>
            <person name="Xu P."/>
            <person name="Storey K.B."/>
            <person name="Huan P."/>
            <person name="Zhang T."/>
            <person name="Zhou Y."/>
            <person name="Zhang J."/>
            <person name="Lin C."/>
            <person name="Li X."/>
            <person name="Xing L."/>
            <person name="Huo D."/>
            <person name="Sun M."/>
            <person name="Wang L."/>
            <person name="Mercier A."/>
            <person name="Li F."/>
            <person name="Yang H."/>
            <person name="Xiang J."/>
        </authorList>
    </citation>
    <scope>NUCLEOTIDE SEQUENCE [LARGE SCALE GENOMIC DNA]</scope>
    <source>
        <strain evidence="3">Shaxun</strain>
        <tissue evidence="3">Muscle</tissue>
    </source>
</reference>
<gene>
    <name evidence="3" type="ORF">BSL78_03381</name>
</gene>